<dbReference type="PANTHER" id="PTHR33365">
    <property type="entry name" value="YALI0B05434P"/>
    <property type="match status" value="1"/>
</dbReference>
<protein>
    <submittedName>
        <fullName evidence="4">Uncharacterized protein</fullName>
    </submittedName>
</protein>
<keyword evidence="5" id="KW-1185">Reference proteome</keyword>
<dbReference type="STRING" id="154538.A0A1M2VGD9"/>
<keyword evidence="2" id="KW-0560">Oxidoreductase</keyword>
<dbReference type="GO" id="GO:0016491">
    <property type="term" value="F:oxidoreductase activity"/>
    <property type="evidence" value="ECO:0007669"/>
    <property type="project" value="UniProtKB-KW"/>
</dbReference>
<dbReference type="AlphaFoldDB" id="A0A1M2VGD9"/>
<evidence type="ECO:0000313" key="4">
    <source>
        <dbReference type="EMBL" id="OJT06639.1"/>
    </source>
</evidence>
<dbReference type="InterPro" id="IPR021765">
    <property type="entry name" value="UstYa-like"/>
</dbReference>
<reference evidence="4 5" key="1">
    <citation type="submission" date="2016-10" db="EMBL/GenBank/DDBJ databases">
        <title>Genome sequence of the basidiomycete white-rot fungus Trametes pubescens.</title>
        <authorList>
            <person name="Makela M.R."/>
            <person name="Granchi Z."/>
            <person name="Peng M."/>
            <person name="De Vries R.P."/>
            <person name="Grigoriev I."/>
            <person name="Riley R."/>
            <person name="Hilden K."/>
        </authorList>
    </citation>
    <scope>NUCLEOTIDE SEQUENCE [LARGE SCALE GENOMIC DNA]</scope>
    <source>
        <strain evidence="4 5">FBCC735</strain>
    </source>
</reference>
<evidence type="ECO:0000256" key="1">
    <source>
        <dbReference type="ARBA" id="ARBA00004685"/>
    </source>
</evidence>
<dbReference type="GO" id="GO:0043386">
    <property type="term" value="P:mycotoxin biosynthetic process"/>
    <property type="evidence" value="ECO:0007669"/>
    <property type="project" value="InterPro"/>
</dbReference>
<comment type="similarity">
    <text evidence="3">Belongs to the ustYa family.</text>
</comment>
<evidence type="ECO:0000256" key="2">
    <source>
        <dbReference type="ARBA" id="ARBA00023002"/>
    </source>
</evidence>
<evidence type="ECO:0000256" key="3">
    <source>
        <dbReference type="ARBA" id="ARBA00035112"/>
    </source>
</evidence>
<gene>
    <name evidence="4" type="ORF">TRAPUB_2497</name>
</gene>
<dbReference type="OMA" id="ECKDWAP"/>
<comment type="pathway">
    <text evidence="1">Mycotoxin biosynthesis.</text>
</comment>
<dbReference type="OrthoDB" id="3687641at2759"/>
<organism evidence="4 5">
    <name type="scientific">Trametes pubescens</name>
    <name type="common">White-rot fungus</name>
    <dbReference type="NCBI Taxonomy" id="154538"/>
    <lineage>
        <taxon>Eukaryota</taxon>
        <taxon>Fungi</taxon>
        <taxon>Dikarya</taxon>
        <taxon>Basidiomycota</taxon>
        <taxon>Agaricomycotina</taxon>
        <taxon>Agaricomycetes</taxon>
        <taxon>Polyporales</taxon>
        <taxon>Polyporaceae</taxon>
        <taxon>Trametes</taxon>
    </lineage>
</organism>
<comment type="caution">
    <text evidence="4">The sequence shown here is derived from an EMBL/GenBank/DDBJ whole genome shotgun (WGS) entry which is preliminary data.</text>
</comment>
<evidence type="ECO:0000313" key="5">
    <source>
        <dbReference type="Proteomes" id="UP000184267"/>
    </source>
</evidence>
<dbReference type="Proteomes" id="UP000184267">
    <property type="component" value="Unassembled WGS sequence"/>
</dbReference>
<name>A0A1M2VGD9_TRAPU</name>
<dbReference type="Pfam" id="PF11807">
    <property type="entry name" value="UstYa"/>
    <property type="match status" value="1"/>
</dbReference>
<sequence>MEETVHYSPLGAATDAEWLSLTSPGFGYVRLGPENRTFVVTMFHELHCLRMLNLAFTPNMTSFPHVKHCLNYLRQGILCSPDLALEPGDFETQDFEVERTLGVHECKDWAPIYDFVAQNYDSWSRETEYGACELAACCVVGHSNIVTAYTPPIYGEHEHA</sequence>
<accession>A0A1M2VGD9</accession>
<proteinExistence type="inferred from homology"/>
<dbReference type="PANTHER" id="PTHR33365:SF11">
    <property type="entry name" value="TAT PATHWAY SIGNAL SEQUENCE"/>
    <property type="match status" value="1"/>
</dbReference>
<dbReference type="EMBL" id="MNAD01001287">
    <property type="protein sequence ID" value="OJT06639.1"/>
    <property type="molecule type" value="Genomic_DNA"/>
</dbReference>